<keyword evidence="1" id="KW-0378">Hydrolase</keyword>
<keyword evidence="1" id="KW-0479">Metal-binding</keyword>
<dbReference type="InterPro" id="IPR009197">
    <property type="entry name" value="MlrC"/>
</dbReference>
<keyword evidence="1" id="KW-0482">Metalloprotease</keyword>
<feature type="domain" description="Microcystin LR degradation protein MlrC C-terminal" evidence="2">
    <location>
        <begin position="298"/>
        <end position="470"/>
    </location>
</feature>
<dbReference type="PIRSF" id="PIRSF012702">
    <property type="entry name" value="UCP012702"/>
    <property type="match status" value="1"/>
</dbReference>
<keyword evidence="1" id="KW-0645">Protease</keyword>
<name>A0A501PFT5_9PROT</name>
<proteinExistence type="inferred from homology"/>
<reference evidence="5" key="1">
    <citation type="submission" date="2019-06" db="EMBL/GenBank/DDBJ databases">
        <title>The complete genome of Emcibacter congregatus ZYLT.</title>
        <authorList>
            <person name="Zhao Z."/>
        </authorList>
    </citation>
    <scope>NUCLEOTIDE SEQUENCE [LARGE SCALE GENOMIC DNA]</scope>
    <source>
        <strain evidence="5">MCCC 1A06723</strain>
    </source>
</reference>
<comment type="similarity">
    <text evidence="1">Belongs to the peptidase M81 family.</text>
</comment>
<comment type="cofactor">
    <cofactor evidence="1">
        <name>Zn(2+)</name>
        <dbReference type="ChEBI" id="CHEBI:29105"/>
    </cofactor>
    <text evidence="1">Binds 1 zinc ion per subunit.</text>
</comment>
<dbReference type="InterPro" id="IPR010799">
    <property type="entry name" value="MlrC_C"/>
</dbReference>
<dbReference type="OrthoDB" id="9782658at2"/>
<evidence type="ECO:0000256" key="1">
    <source>
        <dbReference type="PIRNR" id="PIRNR012702"/>
    </source>
</evidence>
<evidence type="ECO:0000313" key="5">
    <source>
        <dbReference type="Proteomes" id="UP000319148"/>
    </source>
</evidence>
<dbReference type="GO" id="GO:0008237">
    <property type="term" value="F:metallopeptidase activity"/>
    <property type="evidence" value="ECO:0007669"/>
    <property type="project" value="UniProtKB-KW"/>
</dbReference>
<evidence type="ECO:0000313" key="4">
    <source>
        <dbReference type="EMBL" id="TPD59290.1"/>
    </source>
</evidence>
<comment type="caution">
    <text evidence="4">The sequence shown here is derived from an EMBL/GenBank/DDBJ whole genome shotgun (WGS) entry which is preliminary data.</text>
</comment>
<accession>A0A501PFT5</accession>
<evidence type="ECO:0000259" key="3">
    <source>
        <dbReference type="Pfam" id="PF07364"/>
    </source>
</evidence>
<protein>
    <recommendedName>
        <fullName evidence="1">Microcystinase C</fullName>
        <shortName evidence="1">MlrC</shortName>
    </recommendedName>
</protein>
<evidence type="ECO:0000259" key="2">
    <source>
        <dbReference type="Pfam" id="PF07171"/>
    </source>
</evidence>
<gene>
    <name evidence="4" type="ORF">FIV46_10865</name>
</gene>
<dbReference type="RefSeq" id="WP_139940954.1">
    <property type="nucleotide sequence ID" value="NZ_JBHSYP010000006.1"/>
</dbReference>
<dbReference type="Pfam" id="PF07364">
    <property type="entry name" value="DUF1485"/>
    <property type="match status" value="1"/>
</dbReference>
<keyword evidence="5" id="KW-1185">Reference proteome</keyword>
<dbReference type="GO" id="GO:0006508">
    <property type="term" value="P:proteolysis"/>
    <property type="evidence" value="ECO:0007669"/>
    <property type="project" value="UniProtKB-KW"/>
</dbReference>
<sequence>MKVYCASMAHESNSFSPLPTNMDNFREMFLYRPSTGEGQGLLDSLPLEGILRNHCLEQGWEVIDGLYTSACPSAPCKQADYEALRDEMVDGLRKAMPVDMVLLFLHGAQMAEGYEDCEGDILKALREVAGPDIPIGVELDLHCNITPAMTENAAILMACKEYPHTDFDARAAELVALTEAAAKKTISPVVHYERVPMLGYFHTTREPMRSLVDQLFREEQRDGVLSVSLAHGFPAGDFPGVGAGVLVVTDNDPALAGSVAKSLAEKFFALRHDIAAPCLGVQESLDQAMAIDGGPVVIADASDNPGGGAAGDSTHFLRAILEAGIPDTAIGMIWDPLAYDLIEKAGEGTVLPLRIGGKAGPLSGSPVDGIAEVIRIRDDLQQLTFGDFEPLGPAAAIRMNNVEIIVNRVRQQIFGPRTFQEMGIDLSSKKIVVVKSAQHFHTQFSPIAAEVLYASPPGSVSTDFRDYPYRYIQRPIWPLDETPFTAYGKNWS</sequence>
<dbReference type="AlphaFoldDB" id="A0A501PFT5"/>
<comment type="function">
    <text evidence="1">Involved in peptidolytic degradation of cyclic heptapeptide hepatotoxin microcystin (MC).</text>
</comment>
<dbReference type="Pfam" id="PF07171">
    <property type="entry name" value="MlrC_C"/>
    <property type="match status" value="1"/>
</dbReference>
<organism evidence="4 5">
    <name type="scientific">Emcibacter nanhaiensis</name>
    <dbReference type="NCBI Taxonomy" id="1505037"/>
    <lineage>
        <taxon>Bacteria</taxon>
        <taxon>Pseudomonadati</taxon>
        <taxon>Pseudomonadota</taxon>
        <taxon>Alphaproteobacteria</taxon>
        <taxon>Emcibacterales</taxon>
        <taxon>Emcibacteraceae</taxon>
        <taxon>Emcibacter</taxon>
    </lineage>
</organism>
<dbReference type="EMBL" id="VFIY01000014">
    <property type="protein sequence ID" value="TPD59290.1"/>
    <property type="molecule type" value="Genomic_DNA"/>
</dbReference>
<dbReference type="InterPro" id="IPR015995">
    <property type="entry name" value="MlrC_N"/>
</dbReference>
<dbReference type="Proteomes" id="UP000319148">
    <property type="component" value="Unassembled WGS sequence"/>
</dbReference>
<feature type="domain" description="Microcystin LR degradation protein MlrC N-terminal" evidence="3">
    <location>
        <begin position="2"/>
        <end position="289"/>
    </location>
</feature>
<dbReference type="GO" id="GO:0046872">
    <property type="term" value="F:metal ion binding"/>
    <property type="evidence" value="ECO:0007669"/>
    <property type="project" value="UniProtKB-KW"/>
</dbReference>